<keyword evidence="2" id="KW-1185">Reference proteome</keyword>
<feature type="non-terminal residue" evidence="1">
    <location>
        <position position="1"/>
    </location>
</feature>
<accession>A0AAD5S196</accession>
<organism evidence="1 2">
    <name type="scientific">Rhizophlyctis rosea</name>
    <dbReference type="NCBI Taxonomy" id="64517"/>
    <lineage>
        <taxon>Eukaryota</taxon>
        <taxon>Fungi</taxon>
        <taxon>Fungi incertae sedis</taxon>
        <taxon>Chytridiomycota</taxon>
        <taxon>Chytridiomycota incertae sedis</taxon>
        <taxon>Chytridiomycetes</taxon>
        <taxon>Rhizophlyctidales</taxon>
        <taxon>Rhizophlyctidaceae</taxon>
        <taxon>Rhizophlyctis</taxon>
    </lineage>
</organism>
<reference evidence="1" key="1">
    <citation type="submission" date="2020-05" db="EMBL/GenBank/DDBJ databases">
        <title>Phylogenomic resolution of chytrid fungi.</title>
        <authorList>
            <person name="Stajich J.E."/>
            <person name="Amses K."/>
            <person name="Simmons R."/>
            <person name="Seto K."/>
            <person name="Myers J."/>
            <person name="Bonds A."/>
            <person name="Quandt C.A."/>
            <person name="Barry K."/>
            <person name="Liu P."/>
            <person name="Grigoriev I."/>
            <person name="Longcore J.E."/>
            <person name="James T.Y."/>
        </authorList>
    </citation>
    <scope>NUCLEOTIDE SEQUENCE</scope>
    <source>
        <strain evidence="1">JEL0318</strain>
    </source>
</reference>
<dbReference type="AlphaFoldDB" id="A0AAD5S196"/>
<protein>
    <submittedName>
        <fullName evidence="1">Uncharacterized protein</fullName>
    </submittedName>
</protein>
<name>A0AAD5S196_9FUNG</name>
<evidence type="ECO:0000313" key="1">
    <source>
        <dbReference type="EMBL" id="KAJ3027547.1"/>
    </source>
</evidence>
<sequence length="97" mass="10449">MPGGLFGELELVKSKGHTPVLTPSFITPTVICYASGSCLNFIDIAVHRGDESKEKTEYPPLRAGSPVTAVATFRRESVVAFAEQEGKTVKVVRWPSG</sequence>
<comment type="caution">
    <text evidence="1">The sequence shown here is derived from an EMBL/GenBank/DDBJ whole genome shotgun (WGS) entry which is preliminary data.</text>
</comment>
<evidence type="ECO:0000313" key="2">
    <source>
        <dbReference type="Proteomes" id="UP001212841"/>
    </source>
</evidence>
<dbReference type="EMBL" id="JADGJD010002879">
    <property type="protein sequence ID" value="KAJ3027547.1"/>
    <property type="molecule type" value="Genomic_DNA"/>
</dbReference>
<gene>
    <name evidence="1" type="ORF">HK097_006135</name>
</gene>
<dbReference type="Proteomes" id="UP001212841">
    <property type="component" value="Unassembled WGS sequence"/>
</dbReference>
<proteinExistence type="predicted"/>